<name>A0AAD9FLX6_DISEL</name>
<evidence type="ECO:0000256" key="3">
    <source>
        <dbReference type="ARBA" id="ARBA00022553"/>
    </source>
</evidence>
<evidence type="ECO:0000256" key="1">
    <source>
        <dbReference type="ARBA" id="ARBA00007744"/>
    </source>
</evidence>
<sequence>MSEYLDDPSVLTKEKLKTELAAHDVELPNGNPTKDVYVQLYLKHITANNKKHVTTSVDVFSSDEDLPPPVVSSRSRSSGRKATRKTDKVLPDEMDVTVLTDDGLMDELQKHGVNVGPIVASTRKLYERKLQKLLDEGPAQPPLPEVIVTETQVNHNGDSDLYSDKEDGKNNRPVRSRGKTPVTTRTRSSQHHTVVSGLPVPIVNNVKILVLIGSYGLQLLIVGVTSTETVPEDLRPLSTDQIQLVKVDPVTFSPMCNISPIKRQEYHESLSDRSGSKPNGVAVARDECASPDVLLHGRRQQKITSFMSKYSPMKTLNSTSILSNNVSVRKVEKIAAGDKPQKVEETEVLKELFPNDVNSPTGITATCRRPIRGAARRPLKSSDLWNGDENSIFSPKTTKTTSSFSSYTQSCTDSRVTSLPISTTSTSSFSSSSSSRLLSAAPPAGHTKAAPRSMALWKKLFLLAVVAGFLFLVYQAMETNIINPFEASETEVAISGTA</sequence>
<dbReference type="PANTHER" id="PTHR12019:SF21">
    <property type="entry name" value="THYMOPOIETIN A"/>
    <property type="match status" value="1"/>
</dbReference>
<dbReference type="Proteomes" id="UP001228049">
    <property type="component" value="Unassembled WGS sequence"/>
</dbReference>
<evidence type="ECO:0000256" key="2">
    <source>
        <dbReference type="ARBA" id="ARBA00022481"/>
    </source>
</evidence>
<dbReference type="PROSITE" id="PS50955">
    <property type="entry name" value="LEM_LIKE"/>
    <property type="match status" value="1"/>
</dbReference>
<dbReference type="GO" id="GO:0005635">
    <property type="term" value="C:nuclear envelope"/>
    <property type="evidence" value="ECO:0007669"/>
    <property type="project" value="UniProtKB-ARBA"/>
</dbReference>
<evidence type="ECO:0000256" key="5">
    <source>
        <dbReference type="ARBA" id="ARBA00023125"/>
    </source>
</evidence>
<dbReference type="Pfam" id="PF08198">
    <property type="entry name" value="Thymopoietin"/>
    <property type="match status" value="1"/>
</dbReference>
<feature type="region of interest" description="Disordered" evidence="6">
    <location>
        <begin position="150"/>
        <end position="192"/>
    </location>
</feature>
<keyword evidence="3" id="KW-0597">Phosphoprotein</keyword>
<evidence type="ECO:0000259" key="8">
    <source>
        <dbReference type="PROSITE" id="PS50955"/>
    </source>
</evidence>
<dbReference type="GO" id="GO:0003677">
    <property type="term" value="F:DNA binding"/>
    <property type="evidence" value="ECO:0007669"/>
    <property type="project" value="UniProtKB-KW"/>
</dbReference>
<protein>
    <submittedName>
        <fullName evidence="9">Lamina-associated polypeptide 2 isoforms beta/delta/epsilon/gamma</fullName>
    </submittedName>
</protein>
<dbReference type="InterPro" id="IPR011015">
    <property type="entry name" value="LEM/LEM-like_dom_sf"/>
</dbReference>
<gene>
    <name evidence="9" type="ORF">KUDE01_009075</name>
</gene>
<dbReference type="SUPFAM" id="SSF63451">
    <property type="entry name" value="LEM domain"/>
    <property type="match status" value="2"/>
</dbReference>
<proteinExistence type="inferred from homology"/>
<keyword evidence="10" id="KW-1185">Reference proteome</keyword>
<dbReference type="SMART" id="SM00540">
    <property type="entry name" value="LEM"/>
    <property type="match status" value="1"/>
</dbReference>
<dbReference type="InterPro" id="IPR051656">
    <property type="entry name" value="LEM_domain"/>
</dbReference>
<dbReference type="PANTHER" id="PTHR12019">
    <property type="entry name" value="LAMINA-ASSOCIATED POLYPEPTIDE THYMOPOIETIN"/>
    <property type="match status" value="1"/>
</dbReference>
<feature type="region of interest" description="Disordered" evidence="6">
    <location>
        <begin position="61"/>
        <end position="88"/>
    </location>
</feature>
<dbReference type="FunFam" id="1.10.720.40:FF:000001">
    <property type="entry name" value="LEM domain containing 2, isoform CRA_a"/>
    <property type="match status" value="2"/>
</dbReference>
<evidence type="ECO:0000256" key="6">
    <source>
        <dbReference type="SAM" id="MobiDB-lite"/>
    </source>
</evidence>
<comment type="similarity">
    <text evidence="1">Belongs to the LEM family.</text>
</comment>
<dbReference type="PROSITE" id="PS50954">
    <property type="entry name" value="LEM"/>
    <property type="match status" value="1"/>
</dbReference>
<dbReference type="CDD" id="cd12940">
    <property type="entry name" value="LEM_LAP2_LEMD1"/>
    <property type="match status" value="1"/>
</dbReference>
<dbReference type="AlphaFoldDB" id="A0AAD9FLX6"/>
<feature type="domain" description="LEM" evidence="7">
    <location>
        <begin position="93"/>
        <end position="137"/>
    </location>
</feature>
<accession>A0AAD9FLX6</accession>
<organism evidence="9 10">
    <name type="scientific">Dissostichus eleginoides</name>
    <name type="common">Patagonian toothfish</name>
    <name type="synonym">Dissostichus amissus</name>
    <dbReference type="NCBI Taxonomy" id="100907"/>
    <lineage>
        <taxon>Eukaryota</taxon>
        <taxon>Metazoa</taxon>
        <taxon>Chordata</taxon>
        <taxon>Craniata</taxon>
        <taxon>Vertebrata</taxon>
        <taxon>Euteleostomi</taxon>
        <taxon>Actinopterygii</taxon>
        <taxon>Neopterygii</taxon>
        <taxon>Teleostei</taxon>
        <taxon>Neoteleostei</taxon>
        <taxon>Acanthomorphata</taxon>
        <taxon>Eupercaria</taxon>
        <taxon>Perciformes</taxon>
        <taxon>Notothenioidei</taxon>
        <taxon>Nototheniidae</taxon>
        <taxon>Dissostichus</taxon>
    </lineage>
</organism>
<feature type="compositionally biased region" description="Polar residues" evidence="6">
    <location>
        <begin position="181"/>
        <end position="192"/>
    </location>
</feature>
<reference evidence="9" key="1">
    <citation type="submission" date="2023-04" db="EMBL/GenBank/DDBJ databases">
        <title>Chromosome-level genome of Chaenocephalus aceratus.</title>
        <authorList>
            <person name="Park H."/>
        </authorList>
    </citation>
    <scope>NUCLEOTIDE SEQUENCE</scope>
    <source>
        <strain evidence="9">DE</strain>
        <tissue evidence="9">Muscle</tissue>
    </source>
</reference>
<dbReference type="InterPro" id="IPR013146">
    <property type="entry name" value="LEM-like_dom"/>
</dbReference>
<keyword evidence="2" id="KW-0488">Methylation</keyword>
<comment type="caution">
    <text evidence="9">The sequence shown here is derived from an EMBL/GenBank/DDBJ whole genome shotgun (WGS) entry which is preliminary data.</text>
</comment>
<dbReference type="Gene3D" id="1.10.720.40">
    <property type="match status" value="2"/>
</dbReference>
<dbReference type="Pfam" id="PF03020">
    <property type="entry name" value="LEM"/>
    <property type="match status" value="1"/>
</dbReference>
<evidence type="ECO:0000313" key="9">
    <source>
        <dbReference type="EMBL" id="KAK1906679.1"/>
    </source>
</evidence>
<dbReference type="SMART" id="SM01261">
    <property type="entry name" value="Thymopoietin"/>
    <property type="match status" value="1"/>
</dbReference>
<evidence type="ECO:0000259" key="7">
    <source>
        <dbReference type="PROSITE" id="PS50954"/>
    </source>
</evidence>
<dbReference type="EMBL" id="JASDAP010000001">
    <property type="protein sequence ID" value="KAK1906679.1"/>
    <property type="molecule type" value="Genomic_DNA"/>
</dbReference>
<evidence type="ECO:0000256" key="4">
    <source>
        <dbReference type="ARBA" id="ARBA00022990"/>
    </source>
</evidence>
<dbReference type="InterPro" id="IPR003887">
    <property type="entry name" value="LEM_dom"/>
</dbReference>
<dbReference type="CDD" id="cd12935">
    <property type="entry name" value="LEM_like"/>
    <property type="match status" value="1"/>
</dbReference>
<keyword evidence="5" id="KW-0238">DNA-binding</keyword>
<evidence type="ECO:0000313" key="10">
    <source>
        <dbReference type="Proteomes" id="UP001228049"/>
    </source>
</evidence>
<keyword evidence="4" id="KW-0007">Acetylation</keyword>
<feature type="domain" description="LEM-like" evidence="8">
    <location>
        <begin position="5"/>
        <end position="48"/>
    </location>
</feature>